<dbReference type="Pfam" id="PF09335">
    <property type="entry name" value="VTT_dom"/>
    <property type="match status" value="1"/>
</dbReference>
<feature type="transmembrane region" description="Helical" evidence="7">
    <location>
        <begin position="40"/>
        <end position="59"/>
    </location>
</feature>
<keyword evidence="6 7" id="KW-0472">Membrane</keyword>
<evidence type="ECO:0000256" key="5">
    <source>
        <dbReference type="ARBA" id="ARBA00022989"/>
    </source>
</evidence>
<evidence type="ECO:0000256" key="7">
    <source>
        <dbReference type="RuleBase" id="RU367016"/>
    </source>
</evidence>
<comment type="similarity">
    <text evidence="2 7">Belongs to the DedA family.</text>
</comment>
<evidence type="ECO:0000259" key="9">
    <source>
        <dbReference type="Pfam" id="PF09335"/>
    </source>
</evidence>
<keyword evidence="11" id="KW-1185">Reference proteome</keyword>
<feature type="transmembrane region" description="Helical" evidence="7">
    <location>
        <begin position="177"/>
        <end position="200"/>
    </location>
</feature>
<evidence type="ECO:0000256" key="1">
    <source>
        <dbReference type="ARBA" id="ARBA00004651"/>
    </source>
</evidence>
<feature type="transmembrane region" description="Helical" evidence="7">
    <location>
        <begin position="149"/>
        <end position="171"/>
    </location>
</feature>
<proteinExistence type="inferred from homology"/>
<dbReference type="EMBL" id="FNOK01000044">
    <property type="protein sequence ID" value="SDZ05980.1"/>
    <property type="molecule type" value="Genomic_DNA"/>
</dbReference>
<reference evidence="11" key="1">
    <citation type="submission" date="2016-10" db="EMBL/GenBank/DDBJ databases">
        <authorList>
            <person name="Varghese N."/>
            <person name="Submissions S."/>
        </authorList>
    </citation>
    <scope>NUCLEOTIDE SEQUENCE [LARGE SCALE GENOMIC DNA]</scope>
    <source>
        <strain evidence="11">CGMCC 4.3530</strain>
    </source>
</reference>
<accession>A0A1H3PYA1</accession>
<feature type="transmembrane region" description="Helical" evidence="7">
    <location>
        <begin position="66"/>
        <end position="85"/>
    </location>
</feature>
<keyword evidence="4 7" id="KW-0812">Transmembrane</keyword>
<dbReference type="PANTHER" id="PTHR30353:SF0">
    <property type="entry name" value="TRANSMEMBRANE PROTEIN"/>
    <property type="match status" value="1"/>
</dbReference>
<sequence length="239" mass="25129">MELISQIDAVIREFIAWAATLNPWLCVLLALVLLSLETSLFIGLLIPGEATLLLTIAVLGARWAPALFGAAVLGNVIGQTGGYWLGRLIGPGLRNTWVGRKIGARRWQAAETVVHDTGGRALITTRFVAVVHAVVPAVVGTLRLPYRRFLMLSAAAGALWSAVQTIVAVVLGETARAVGYGWTVLALTCAGGLAAGIFVIRSARRQSARRTAERADADAAGSPGRSAGLDAGLQRIRSS</sequence>
<name>A0A1H3PYA1_9PSEU</name>
<feature type="transmembrane region" description="Helical" evidence="7">
    <location>
        <begin position="14"/>
        <end position="34"/>
    </location>
</feature>
<feature type="transmembrane region" description="Helical" evidence="7">
    <location>
        <begin position="123"/>
        <end position="142"/>
    </location>
</feature>
<keyword evidence="5 7" id="KW-1133">Transmembrane helix</keyword>
<dbReference type="OrthoDB" id="9813426at2"/>
<dbReference type="PANTHER" id="PTHR30353">
    <property type="entry name" value="INNER MEMBRANE PROTEIN DEDA-RELATED"/>
    <property type="match status" value="1"/>
</dbReference>
<organism evidence="10 11">
    <name type="scientific">Saccharopolyspora shandongensis</name>
    <dbReference type="NCBI Taxonomy" id="418495"/>
    <lineage>
        <taxon>Bacteria</taxon>
        <taxon>Bacillati</taxon>
        <taxon>Actinomycetota</taxon>
        <taxon>Actinomycetes</taxon>
        <taxon>Pseudonocardiales</taxon>
        <taxon>Pseudonocardiaceae</taxon>
        <taxon>Saccharopolyspora</taxon>
    </lineage>
</organism>
<evidence type="ECO:0000256" key="4">
    <source>
        <dbReference type="ARBA" id="ARBA00022692"/>
    </source>
</evidence>
<evidence type="ECO:0000256" key="8">
    <source>
        <dbReference type="SAM" id="MobiDB-lite"/>
    </source>
</evidence>
<dbReference type="InterPro" id="IPR032816">
    <property type="entry name" value="VTT_dom"/>
</dbReference>
<gene>
    <name evidence="10" type="ORF">SAMN05216215_104470</name>
</gene>
<dbReference type="Proteomes" id="UP000199529">
    <property type="component" value="Unassembled WGS sequence"/>
</dbReference>
<evidence type="ECO:0000256" key="6">
    <source>
        <dbReference type="ARBA" id="ARBA00023136"/>
    </source>
</evidence>
<evidence type="ECO:0000313" key="11">
    <source>
        <dbReference type="Proteomes" id="UP000199529"/>
    </source>
</evidence>
<keyword evidence="3 7" id="KW-1003">Cell membrane</keyword>
<evidence type="ECO:0000256" key="2">
    <source>
        <dbReference type="ARBA" id="ARBA00010792"/>
    </source>
</evidence>
<feature type="region of interest" description="Disordered" evidence="8">
    <location>
        <begin position="211"/>
        <end position="239"/>
    </location>
</feature>
<dbReference type="InterPro" id="IPR032818">
    <property type="entry name" value="DedA-like"/>
</dbReference>
<dbReference type="GO" id="GO:0005886">
    <property type="term" value="C:plasma membrane"/>
    <property type="evidence" value="ECO:0007669"/>
    <property type="project" value="UniProtKB-SubCell"/>
</dbReference>
<comment type="subcellular location">
    <subcellularLocation>
        <location evidence="1 7">Cell membrane</location>
        <topology evidence="1 7">Multi-pass membrane protein</topology>
    </subcellularLocation>
</comment>
<dbReference type="RefSeq" id="WP_093273808.1">
    <property type="nucleotide sequence ID" value="NZ_FNOK01000044.1"/>
</dbReference>
<dbReference type="STRING" id="418495.SAMN05216215_104470"/>
<protein>
    <submittedName>
        <fullName evidence="10">Undecaprenyl-diphosphatase</fullName>
    </submittedName>
</protein>
<evidence type="ECO:0000256" key="3">
    <source>
        <dbReference type="ARBA" id="ARBA00022475"/>
    </source>
</evidence>
<evidence type="ECO:0000313" key="10">
    <source>
        <dbReference type="EMBL" id="SDZ05980.1"/>
    </source>
</evidence>
<feature type="domain" description="VTT" evidence="9">
    <location>
        <begin position="46"/>
        <end position="165"/>
    </location>
</feature>
<dbReference type="AlphaFoldDB" id="A0A1H3PYA1"/>